<comment type="caution">
    <text evidence="2">The sequence shown here is derived from an EMBL/GenBank/DDBJ whole genome shotgun (WGS) entry which is preliminary data.</text>
</comment>
<keyword evidence="3" id="KW-1185">Reference proteome</keyword>
<dbReference type="eggNOG" id="ENOG50317U1">
    <property type="taxonomic scope" value="Bacteria"/>
</dbReference>
<feature type="signal peptide" evidence="1">
    <location>
        <begin position="1"/>
        <end position="20"/>
    </location>
</feature>
<protein>
    <submittedName>
        <fullName evidence="2">Uncharacterized protein</fullName>
    </submittedName>
</protein>
<dbReference type="EMBL" id="AECZ01000036">
    <property type="protein sequence ID" value="EFL49664.1"/>
    <property type="molecule type" value="Genomic_DNA"/>
</dbReference>
<dbReference type="OrthoDB" id="5452841at2"/>
<keyword evidence="1" id="KW-0732">Signal</keyword>
<dbReference type="RefSeq" id="WP_005996228.1">
    <property type="nucleotide sequence ID" value="NZ_AECZ01000036.1"/>
</dbReference>
<feature type="chain" id="PRO_5003148368" evidence="1">
    <location>
        <begin position="21"/>
        <end position="166"/>
    </location>
</feature>
<proteinExistence type="predicted"/>
<dbReference type="Proteomes" id="UP000006250">
    <property type="component" value="Unassembled WGS sequence"/>
</dbReference>
<organism evidence="2 3">
    <name type="scientific">Solidesulfovibrio fructosivorans JJ]</name>
    <dbReference type="NCBI Taxonomy" id="596151"/>
    <lineage>
        <taxon>Bacteria</taxon>
        <taxon>Pseudomonadati</taxon>
        <taxon>Thermodesulfobacteriota</taxon>
        <taxon>Desulfovibrionia</taxon>
        <taxon>Desulfovibrionales</taxon>
        <taxon>Desulfovibrionaceae</taxon>
        <taxon>Solidesulfovibrio</taxon>
    </lineage>
</organism>
<evidence type="ECO:0000313" key="3">
    <source>
        <dbReference type="Proteomes" id="UP000006250"/>
    </source>
</evidence>
<name>E1K137_SOLFR</name>
<evidence type="ECO:0000313" key="2">
    <source>
        <dbReference type="EMBL" id="EFL49664.1"/>
    </source>
</evidence>
<gene>
    <name evidence="2" type="ORF">DesfrDRAFT_3587</name>
</gene>
<sequence length="166" mass="19002" precursor="true">MKRLLLAFVFVCATAVAVHAMDIRQGFGKHRYGESCQTLFSGPSFAVERARPVWNRQLQMFGLAYDPDVVAKSPFILHYDKDEKPQFQGIPLNRIYYGCDKKTGRFSLVVLVHDLLTVKDLVKKTTALLGEPTDTTMIQTIWVLPDLYVQIDQVYMIIYDRRAGKI</sequence>
<accession>E1K137</accession>
<reference evidence="2 3" key="1">
    <citation type="submission" date="2010-08" db="EMBL/GenBank/DDBJ databases">
        <title>The draft genome of Desulfovibrio fructosovorans JJ.</title>
        <authorList>
            <consortium name="US DOE Joint Genome Institute (JGI-PGF)"/>
            <person name="Lucas S."/>
            <person name="Copeland A."/>
            <person name="Lapidus A."/>
            <person name="Cheng J.-F."/>
            <person name="Bruce D."/>
            <person name="Goodwin L."/>
            <person name="Pitluck S."/>
            <person name="Land M.L."/>
            <person name="Hauser L."/>
            <person name="Chang Y.-J."/>
            <person name="Jeffries C."/>
            <person name="Wall J.D."/>
            <person name="Stahl D.A."/>
            <person name="Arkin A.P."/>
            <person name="Dehal P."/>
            <person name="Stolyar S.M."/>
            <person name="Hazen T.C."/>
            <person name="Woyke T.J."/>
        </authorList>
    </citation>
    <scope>NUCLEOTIDE SEQUENCE [LARGE SCALE GENOMIC DNA]</scope>
    <source>
        <strain evidence="2 3">JJ</strain>
    </source>
</reference>
<dbReference type="AlphaFoldDB" id="E1K137"/>
<evidence type="ECO:0000256" key="1">
    <source>
        <dbReference type="SAM" id="SignalP"/>
    </source>
</evidence>